<dbReference type="HOGENOM" id="CLU_000445_14_2_9"/>
<evidence type="ECO:0000256" key="1">
    <source>
        <dbReference type="ARBA" id="ARBA00018672"/>
    </source>
</evidence>
<name>C9L4Y6_BLAHA</name>
<dbReference type="GO" id="GO:0000156">
    <property type="term" value="F:phosphorelay response regulator activity"/>
    <property type="evidence" value="ECO:0007669"/>
    <property type="project" value="InterPro"/>
</dbReference>
<evidence type="ECO:0000256" key="3">
    <source>
        <dbReference type="PROSITE-ProRule" id="PRU00169"/>
    </source>
</evidence>
<dbReference type="Gene3D" id="2.40.50.1020">
    <property type="entry name" value="LytTr DNA-binding domain"/>
    <property type="match status" value="1"/>
</dbReference>
<dbReference type="SUPFAM" id="SSF52172">
    <property type="entry name" value="CheY-like"/>
    <property type="match status" value="1"/>
</dbReference>
<dbReference type="PANTHER" id="PTHR37299:SF1">
    <property type="entry name" value="STAGE 0 SPORULATION PROTEIN A HOMOLOG"/>
    <property type="match status" value="1"/>
</dbReference>
<dbReference type="AlphaFoldDB" id="C9L4Y6"/>
<dbReference type="KEGG" id="bhan:CGC63_02570"/>
<reference evidence="6" key="1">
    <citation type="submission" date="2009-09" db="EMBL/GenBank/DDBJ databases">
        <authorList>
            <person name="Weinstock G."/>
            <person name="Sodergren E."/>
            <person name="Clifton S."/>
            <person name="Fulton L."/>
            <person name="Fulton B."/>
            <person name="Courtney L."/>
            <person name="Fronick C."/>
            <person name="Harrison M."/>
            <person name="Strong C."/>
            <person name="Farmer C."/>
            <person name="Delahaunty K."/>
            <person name="Markovic C."/>
            <person name="Hall O."/>
            <person name="Minx P."/>
            <person name="Tomlinson C."/>
            <person name="Mitreva M."/>
            <person name="Nelson J."/>
            <person name="Hou S."/>
            <person name="Wollam A."/>
            <person name="Pepin K.H."/>
            <person name="Johnson M."/>
            <person name="Bhonagiri V."/>
            <person name="Nash W.E."/>
            <person name="Warren W."/>
            <person name="Chinwalla A."/>
            <person name="Mardis E.R."/>
            <person name="Wilson R.K."/>
        </authorList>
    </citation>
    <scope>NUCLEOTIDE SEQUENCE [LARGE SCALE GENOMIC DNA]</scope>
    <source>
        <strain evidence="6">DSM 20583</strain>
    </source>
</reference>
<evidence type="ECO:0000256" key="2">
    <source>
        <dbReference type="ARBA" id="ARBA00024867"/>
    </source>
</evidence>
<protein>
    <recommendedName>
        <fullName evidence="1">Stage 0 sporulation protein A homolog</fullName>
    </recommendedName>
</protein>
<evidence type="ECO:0000259" key="4">
    <source>
        <dbReference type="PROSITE" id="PS50110"/>
    </source>
</evidence>
<dbReference type="Proteomes" id="UP000003755">
    <property type="component" value="Unassembled WGS sequence"/>
</dbReference>
<dbReference type="Pfam" id="PF04397">
    <property type="entry name" value="LytTR"/>
    <property type="match status" value="1"/>
</dbReference>
<evidence type="ECO:0000313" key="7">
    <source>
        <dbReference type="Proteomes" id="UP000003755"/>
    </source>
</evidence>
<dbReference type="Pfam" id="PF00072">
    <property type="entry name" value="Response_reg"/>
    <property type="match status" value="1"/>
</dbReference>
<dbReference type="STRING" id="537007.BLAHAN_04436"/>
<keyword evidence="7" id="KW-1185">Reference proteome</keyword>
<comment type="function">
    <text evidence="2">May play the central regulatory role in sporulation. It may be an element of the effector pathway responsible for the activation of sporulation genes in response to nutritional stress. Spo0A may act in concert with spo0H (a sigma factor) to control the expression of some genes that are critical to the sporulation process.</text>
</comment>
<keyword evidence="6" id="KW-0238">DNA-binding</keyword>
<sequence>MYYQIAICDDSKIDTQYITNFVKCWAQEANISVHIDAFPSAEAFLFHYEEKKDYDILLLDVEMGAMNGVTLAKTLRKENDTIQIVFLTGYSDYISEGYEVAALHYLLKPVQKEKLFSVLYRALDKVKKNEKILNLETGSEILRIPIYEIRYADVTGNYVTIHAKKDYTLKMTLGKLEKLLDERFYRAGRSVIVNITNISRVTKAEIKLRDGTVIALPRGAYEGINRAIINMR</sequence>
<dbReference type="eggNOG" id="COG3279">
    <property type="taxonomic scope" value="Bacteria"/>
</dbReference>
<feature type="modified residue" description="4-aspartylphosphate" evidence="3">
    <location>
        <position position="60"/>
    </location>
</feature>
<evidence type="ECO:0000313" key="6">
    <source>
        <dbReference type="EMBL" id="EEX22820.1"/>
    </source>
</evidence>
<dbReference type="RefSeq" id="WP_004221135.1">
    <property type="nucleotide sequence ID" value="NZ_CP022413.2"/>
</dbReference>
<dbReference type="PROSITE" id="PS50930">
    <property type="entry name" value="HTH_LYTTR"/>
    <property type="match status" value="1"/>
</dbReference>
<dbReference type="SMART" id="SM00850">
    <property type="entry name" value="LytTR"/>
    <property type="match status" value="1"/>
</dbReference>
<dbReference type="PANTHER" id="PTHR37299">
    <property type="entry name" value="TRANSCRIPTIONAL REGULATOR-RELATED"/>
    <property type="match status" value="1"/>
</dbReference>
<dbReference type="InterPro" id="IPR007492">
    <property type="entry name" value="LytTR_DNA-bd_dom"/>
</dbReference>
<dbReference type="PROSITE" id="PS50110">
    <property type="entry name" value="RESPONSE_REGULATORY"/>
    <property type="match status" value="1"/>
</dbReference>
<gene>
    <name evidence="6" type="ORF">BLAHAN_04436</name>
</gene>
<dbReference type="EMBL" id="ABYU02000010">
    <property type="protein sequence ID" value="EEX22820.1"/>
    <property type="molecule type" value="Genomic_DNA"/>
</dbReference>
<feature type="domain" description="Response regulatory" evidence="4">
    <location>
        <begin position="4"/>
        <end position="123"/>
    </location>
</feature>
<organism evidence="6 7">
    <name type="scientific">Blautia hansenii DSM 20583</name>
    <dbReference type="NCBI Taxonomy" id="537007"/>
    <lineage>
        <taxon>Bacteria</taxon>
        <taxon>Bacillati</taxon>
        <taxon>Bacillota</taxon>
        <taxon>Clostridia</taxon>
        <taxon>Lachnospirales</taxon>
        <taxon>Lachnospiraceae</taxon>
        <taxon>Blautia</taxon>
    </lineage>
</organism>
<comment type="caution">
    <text evidence="6">The sequence shown here is derived from an EMBL/GenBank/DDBJ whole genome shotgun (WGS) entry which is preliminary data.</text>
</comment>
<dbReference type="GO" id="GO:0003677">
    <property type="term" value="F:DNA binding"/>
    <property type="evidence" value="ECO:0007669"/>
    <property type="project" value="UniProtKB-KW"/>
</dbReference>
<evidence type="ECO:0000259" key="5">
    <source>
        <dbReference type="PROSITE" id="PS50930"/>
    </source>
</evidence>
<dbReference type="InterPro" id="IPR046947">
    <property type="entry name" value="LytR-like"/>
</dbReference>
<keyword evidence="3" id="KW-0597">Phosphoprotein</keyword>
<dbReference type="InterPro" id="IPR011006">
    <property type="entry name" value="CheY-like_superfamily"/>
</dbReference>
<dbReference type="SMART" id="SM00448">
    <property type="entry name" value="REC"/>
    <property type="match status" value="1"/>
</dbReference>
<feature type="domain" description="HTH LytTR-type" evidence="5">
    <location>
        <begin position="133"/>
        <end position="230"/>
    </location>
</feature>
<dbReference type="InterPro" id="IPR001789">
    <property type="entry name" value="Sig_transdc_resp-reg_receiver"/>
</dbReference>
<dbReference type="Gene3D" id="3.40.50.2300">
    <property type="match status" value="1"/>
</dbReference>
<proteinExistence type="predicted"/>
<accession>C9L4Y6</accession>